<proteinExistence type="predicted"/>
<reference evidence="5" key="1">
    <citation type="submission" date="2016-06" db="UniProtKB">
        <authorList>
            <consortium name="WormBaseParasite"/>
        </authorList>
    </citation>
    <scope>IDENTIFICATION</scope>
</reference>
<evidence type="ECO:0000313" key="4">
    <source>
        <dbReference type="Proteomes" id="UP000050794"/>
    </source>
</evidence>
<name>A0A183UW56_TOXCA</name>
<evidence type="ECO:0000256" key="2">
    <source>
        <dbReference type="SAM" id="MobiDB-lite"/>
    </source>
</evidence>
<reference evidence="3 4" key="2">
    <citation type="submission" date="2018-11" db="EMBL/GenBank/DDBJ databases">
        <authorList>
            <consortium name="Pathogen Informatics"/>
        </authorList>
    </citation>
    <scope>NUCLEOTIDE SEQUENCE [LARGE SCALE GENOMIC DNA]</scope>
</reference>
<evidence type="ECO:0000313" key="5">
    <source>
        <dbReference type="WBParaSite" id="TCNE_0001272601-mRNA-1"/>
    </source>
</evidence>
<gene>
    <name evidence="3" type="ORF">TCNE_LOCUS12726</name>
</gene>
<dbReference type="EMBL" id="UYWY01021399">
    <property type="protein sequence ID" value="VDM44047.1"/>
    <property type="molecule type" value="Genomic_DNA"/>
</dbReference>
<feature type="region of interest" description="Disordered" evidence="2">
    <location>
        <begin position="475"/>
        <end position="496"/>
    </location>
</feature>
<accession>A0A183UW56</accession>
<dbReference type="AlphaFoldDB" id="A0A183UW56"/>
<feature type="region of interest" description="Disordered" evidence="2">
    <location>
        <begin position="316"/>
        <end position="378"/>
    </location>
</feature>
<dbReference type="Gene3D" id="1.20.1270.60">
    <property type="entry name" value="Arfaptin homology (AH) domain/BAR domain"/>
    <property type="match status" value="1"/>
</dbReference>
<dbReference type="Proteomes" id="UP000050794">
    <property type="component" value="Unassembled WGS sequence"/>
</dbReference>
<keyword evidence="4" id="KW-1185">Reference proteome</keyword>
<dbReference type="InterPro" id="IPR027267">
    <property type="entry name" value="AH/BAR_dom_sf"/>
</dbReference>
<organism evidence="4 5">
    <name type="scientific">Toxocara canis</name>
    <name type="common">Canine roundworm</name>
    <dbReference type="NCBI Taxonomy" id="6265"/>
    <lineage>
        <taxon>Eukaryota</taxon>
        <taxon>Metazoa</taxon>
        <taxon>Ecdysozoa</taxon>
        <taxon>Nematoda</taxon>
        <taxon>Chromadorea</taxon>
        <taxon>Rhabditida</taxon>
        <taxon>Spirurina</taxon>
        <taxon>Ascaridomorpha</taxon>
        <taxon>Ascaridoidea</taxon>
        <taxon>Toxocaridae</taxon>
        <taxon>Toxocara</taxon>
    </lineage>
</organism>
<feature type="compositionally biased region" description="Polar residues" evidence="2">
    <location>
        <begin position="362"/>
        <end position="378"/>
    </location>
</feature>
<dbReference type="WBParaSite" id="TCNE_0001272601-mRNA-1">
    <property type="protein sequence ID" value="TCNE_0001272601-mRNA-1"/>
    <property type="gene ID" value="TCNE_0001272601"/>
</dbReference>
<keyword evidence="1" id="KW-0175">Coiled coil</keyword>
<protein>
    <submittedName>
        <fullName evidence="5">SH3 domain-containing protein</fullName>
    </submittedName>
</protein>
<feature type="coiled-coil region" evidence="1">
    <location>
        <begin position="169"/>
        <end position="239"/>
    </location>
</feature>
<sequence length="496" mass="56062">MIEQHSCSLSLSLAALQSRTCAAGTGRGEEDWGLPQGYCFVVELNAWAVGGRIDSQLFSSLKTDDIGGKALSDIPWWSVKRTVEWKFAEYRTAGFGNDENRLHFSKLATKMAETQRRGAEAMAQWARGAQNAAIDDVMQQTSQLFHLFAEKQLQFARDYEHFLQQLQKIGDADRTVKEAERKVVALDERERKLKKDIRGGVSFFRQRRGGDICLLRQQLEEVLAAKEAAERTLSDTRAEMEVVKMFRFRHGMQGIADAYRALANSCQAIFNCHREITEMVPAISNQDVRRMVYDGMPVTRDRVEELRRSLECGMTIHPLVPPQSRRRSEPVRSRVQASRHGTPPPPYSPTAPAEQSMPPQPVQRSHLSDSQLMHHQGSTTCNGNSTTFPHIAANLAFCSHTQQLLIFSAILFTRCLTCTYRASGRLGTYVCSAFLFVSSFIRALQTPSTCRVEWQRRSMPCTGCGRMYPDLPPNPYLPIKQQQQSQSRNTRNGHNV</sequence>
<evidence type="ECO:0000313" key="3">
    <source>
        <dbReference type="EMBL" id="VDM44047.1"/>
    </source>
</evidence>
<evidence type="ECO:0000256" key="1">
    <source>
        <dbReference type="SAM" id="Coils"/>
    </source>
</evidence>